<accession>A0ABW3MXY1</accession>
<dbReference type="EMBL" id="JBHTKH010000009">
    <property type="protein sequence ID" value="MFD1055426.1"/>
    <property type="molecule type" value="Genomic_DNA"/>
</dbReference>
<evidence type="ECO:0000313" key="2">
    <source>
        <dbReference type="EMBL" id="MFD1055426.1"/>
    </source>
</evidence>
<proteinExistence type="predicted"/>
<name>A0ABW3MXY1_9MICO</name>
<keyword evidence="3" id="KW-1185">Reference proteome</keyword>
<feature type="transmembrane region" description="Helical" evidence="1">
    <location>
        <begin position="6"/>
        <end position="26"/>
    </location>
</feature>
<evidence type="ECO:0000256" key="1">
    <source>
        <dbReference type="SAM" id="Phobius"/>
    </source>
</evidence>
<keyword evidence="1" id="KW-0472">Membrane</keyword>
<dbReference type="RefSeq" id="WP_386053463.1">
    <property type="nucleotide sequence ID" value="NZ_JBHTKH010000009.1"/>
</dbReference>
<protein>
    <submittedName>
        <fullName evidence="2">Uncharacterized protein</fullName>
    </submittedName>
</protein>
<keyword evidence="1" id="KW-0812">Transmembrane</keyword>
<keyword evidence="1" id="KW-1133">Transmembrane helix</keyword>
<evidence type="ECO:0000313" key="3">
    <source>
        <dbReference type="Proteomes" id="UP001597046"/>
    </source>
</evidence>
<dbReference type="Proteomes" id="UP001597046">
    <property type="component" value="Unassembled WGS sequence"/>
</dbReference>
<sequence length="88" mass="9839">MGDVPLAQLLAGGAWFTSLVVLWWMLATDRLVTGAAHRRELAYRDKLEDKQEQTITVQREQIDKLSVVGEAFVRIMTAVEALGAKAKR</sequence>
<gene>
    <name evidence="2" type="ORF">ACFQ2V_14015</name>
</gene>
<organism evidence="2 3">
    <name type="scientific">Terrabacter terrigena</name>
    <dbReference type="NCBI Taxonomy" id="574718"/>
    <lineage>
        <taxon>Bacteria</taxon>
        <taxon>Bacillati</taxon>
        <taxon>Actinomycetota</taxon>
        <taxon>Actinomycetes</taxon>
        <taxon>Micrococcales</taxon>
        <taxon>Intrasporangiaceae</taxon>
        <taxon>Terrabacter</taxon>
    </lineage>
</organism>
<reference evidence="3" key="1">
    <citation type="journal article" date="2019" name="Int. J. Syst. Evol. Microbiol.">
        <title>The Global Catalogue of Microorganisms (GCM) 10K type strain sequencing project: providing services to taxonomists for standard genome sequencing and annotation.</title>
        <authorList>
            <consortium name="The Broad Institute Genomics Platform"/>
            <consortium name="The Broad Institute Genome Sequencing Center for Infectious Disease"/>
            <person name="Wu L."/>
            <person name="Ma J."/>
        </authorList>
    </citation>
    <scope>NUCLEOTIDE SEQUENCE [LARGE SCALE GENOMIC DNA]</scope>
    <source>
        <strain evidence="3">CCUG 57508</strain>
    </source>
</reference>
<comment type="caution">
    <text evidence="2">The sequence shown here is derived from an EMBL/GenBank/DDBJ whole genome shotgun (WGS) entry which is preliminary data.</text>
</comment>